<reference evidence="1" key="1">
    <citation type="journal article" date="2015" name="Genome Biol. Evol.">
        <title>Organellar Genomes of White Spruce (Picea glauca): Assembly and Annotation.</title>
        <authorList>
            <person name="Jackman S.D."/>
            <person name="Warren R.L."/>
            <person name="Gibb E.A."/>
            <person name="Vandervalk B.P."/>
            <person name="Mohamadi H."/>
            <person name="Chu J."/>
            <person name="Raymond A."/>
            <person name="Pleasance S."/>
            <person name="Coope R."/>
            <person name="Wildung M.R."/>
            <person name="Ritland C.E."/>
            <person name="Bousquet J."/>
            <person name="Jones S.J."/>
            <person name="Bohlmann J."/>
            <person name="Birol I."/>
        </authorList>
    </citation>
    <scope>NUCLEOTIDE SEQUENCE [LARGE SCALE GENOMIC DNA]</scope>
    <source>
        <tissue evidence="1">Flushing bud</tissue>
    </source>
</reference>
<evidence type="ECO:0000313" key="1">
    <source>
        <dbReference type="EMBL" id="KUM47374.1"/>
    </source>
</evidence>
<name>A0A101LXW2_PICGL</name>
<keyword evidence="1" id="KW-0496">Mitochondrion</keyword>
<dbReference type="EMBL" id="LKAM01000007">
    <property type="protein sequence ID" value="KUM47374.1"/>
    <property type="molecule type" value="Genomic_DNA"/>
</dbReference>
<geneLocation type="mitochondrion" evidence="1"/>
<comment type="caution">
    <text evidence="1">The sequence shown here is derived from an EMBL/GenBank/DDBJ whole genome shotgun (WGS) entry which is preliminary data.</text>
</comment>
<dbReference type="AlphaFoldDB" id="A0A101LXW2"/>
<sequence length="44" mass="4803">MDDQYQIELTRSPLSFSVLVPVQDLPSPLAFGEVPVLVQMLASA</sequence>
<protein>
    <submittedName>
        <fullName evidence="1">Uncharacterized protein</fullName>
    </submittedName>
</protein>
<gene>
    <name evidence="1" type="ORF">ABT39_MTgene5559</name>
</gene>
<organism evidence="1">
    <name type="scientific">Picea glauca</name>
    <name type="common">White spruce</name>
    <name type="synonym">Pinus glauca</name>
    <dbReference type="NCBI Taxonomy" id="3330"/>
    <lineage>
        <taxon>Eukaryota</taxon>
        <taxon>Viridiplantae</taxon>
        <taxon>Streptophyta</taxon>
        <taxon>Embryophyta</taxon>
        <taxon>Tracheophyta</taxon>
        <taxon>Spermatophyta</taxon>
        <taxon>Pinopsida</taxon>
        <taxon>Pinidae</taxon>
        <taxon>Conifers I</taxon>
        <taxon>Pinales</taxon>
        <taxon>Pinaceae</taxon>
        <taxon>Picea</taxon>
    </lineage>
</organism>
<accession>A0A101LXW2</accession>
<proteinExistence type="predicted"/>